<comment type="caution">
    <text evidence="1">The sequence shown here is derived from an EMBL/GenBank/DDBJ whole genome shotgun (WGS) entry which is preliminary data.</text>
</comment>
<dbReference type="Proteomes" id="UP001221757">
    <property type="component" value="Unassembled WGS sequence"/>
</dbReference>
<dbReference type="AlphaFoldDB" id="A0AAD7DI55"/>
<sequence>MAGVLSALSMEATISTAGSLASEASLWFEMLGGGGCVSVVRNCTRWTNTASGTKTGLVQHFVRRYICLLIARPTVVVVVGGGTEKRRARALHRRGTLLAPRAVRWARRRGVSRLRHAHEHELHDGDDERRCGCAREVCAAQRKGGEQDGEFVVPLSPPEAGADYAQTSLQDDLDPSSINVKRYQSNLESYMIC</sequence>
<dbReference type="EMBL" id="JARKIE010000067">
    <property type="protein sequence ID" value="KAJ7690119.1"/>
    <property type="molecule type" value="Genomic_DNA"/>
</dbReference>
<evidence type="ECO:0000313" key="2">
    <source>
        <dbReference type="Proteomes" id="UP001221757"/>
    </source>
</evidence>
<organism evidence="1 2">
    <name type="scientific">Mycena rosella</name>
    <name type="common">Pink bonnet</name>
    <name type="synonym">Agaricus rosellus</name>
    <dbReference type="NCBI Taxonomy" id="1033263"/>
    <lineage>
        <taxon>Eukaryota</taxon>
        <taxon>Fungi</taxon>
        <taxon>Dikarya</taxon>
        <taxon>Basidiomycota</taxon>
        <taxon>Agaricomycotina</taxon>
        <taxon>Agaricomycetes</taxon>
        <taxon>Agaricomycetidae</taxon>
        <taxon>Agaricales</taxon>
        <taxon>Marasmiineae</taxon>
        <taxon>Mycenaceae</taxon>
        <taxon>Mycena</taxon>
    </lineage>
</organism>
<proteinExistence type="predicted"/>
<evidence type="ECO:0000313" key="1">
    <source>
        <dbReference type="EMBL" id="KAJ7690119.1"/>
    </source>
</evidence>
<name>A0AAD7DI55_MYCRO</name>
<keyword evidence="2" id="KW-1185">Reference proteome</keyword>
<reference evidence="1" key="1">
    <citation type="submission" date="2023-03" db="EMBL/GenBank/DDBJ databases">
        <title>Massive genome expansion in bonnet fungi (Mycena s.s.) driven by repeated elements and novel gene families across ecological guilds.</title>
        <authorList>
            <consortium name="Lawrence Berkeley National Laboratory"/>
            <person name="Harder C.B."/>
            <person name="Miyauchi S."/>
            <person name="Viragh M."/>
            <person name="Kuo A."/>
            <person name="Thoen E."/>
            <person name="Andreopoulos B."/>
            <person name="Lu D."/>
            <person name="Skrede I."/>
            <person name="Drula E."/>
            <person name="Henrissat B."/>
            <person name="Morin E."/>
            <person name="Kohler A."/>
            <person name="Barry K."/>
            <person name="LaButti K."/>
            <person name="Morin E."/>
            <person name="Salamov A."/>
            <person name="Lipzen A."/>
            <person name="Mereny Z."/>
            <person name="Hegedus B."/>
            <person name="Baldrian P."/>
            <person name="Stursova M."/>
            <person name="Weitz H."/>
            <person name="Taylor A."/>
            <person name="Grigoriev I.V."/>
            <person name="Nagy L.G."/>
            <person name="Martin F."/>
            <person name="Kauserud H."/>
        </authorList>
    </citation>
    <scope>NUCLEOTIDE SEQUENCE</scope>
    <source>
        <strain evidence="1">CBHHK067</strain>
    </source>
</reference>
<accession>A0AAD7DI55</accession>
<protein>
    <submittedName>
        <fullName evidence="1">Uncharacterized protein</fullName>
    </submittedName>
</protein>
<gene>
    <name evidence="1" type="ORF">B0H17DRAFT_1201907</name>
</gene>